<dbReference type="RefSeq" id="WP_369058023.1">
    <property type="nucleotide sequence ID" value="NZ_CP158375.1"/>
</dbReference>
<protein>
    <submittedName>
        <fullName evidence="3">DUF4440 domain-containing protein</fullName>
    </submittedName>
</protein>
<feature type="domain" description="DUF4440" evidence="2">
    <location>
        <begin position="167"/>
        <end position="270"/>
    </location>
</feature>
<evidence type="ECO:0000259" key="2">
    <source>
        <dbReference type="Pfam" id="PF14534"/>
    </source>
</evidence>
<name>A0AB39KMY9_9CAUL</name>
<evidence type="ECO:0000256" key="1">
    <source>
        <dbReference type="SAM" id="SignalP"/>
    </source>
</evidence>
<organism evidence="3">
    <name type="scientific">Caulobacter sp. 73W</name>
    <dbReference type="NCBI Taxonomy" id="3161137"/>
    <lineage>
        <taxon>Bacteria</taxon>
        <taxon>Pseudomonadati</taxon>
        <taxon>Pseudomonadota</taxon>
        <taxon>Alphaproteobacteria</taxon>
        <taxon>Caulobacterales</taxon>
        <taxon>Caulobacteraceae</taxon>
        <taxon>Caulobacter</taxon>
    </lineage>
</organism>
<dbReference type="SUPFAM" id="SSF54427">
    <property type="entry name" value="NTF2-like"/>
    <property type="match status" value="2"/>
</dbReference>
<evidence type="ECO:0000313" key="3">
    <source>
        <dbReference type="EMBL" id="XDO95170.1"/>
    </source>
</evidence>
<dbReference type="Pfam" id="PF14534">
    <property type="entry name" value="DUF4440"/>
    <property type="match status" value="1"/>
</dbReference>
<dbReference type="InterPro" id="IPR032710">
    <property type="entry name" value="NTF2-like_dom_sf"/>
</dbReference>
<gene>
    <name evidence="3" type="ORF">ABOZ73_10035</name>
</gene>
<proteinExistence type="predicted"/>
<reference evidence="3" key="1">
    <citation type="submission" date="2024-06" db="EMBL/GenBank/DDBJ databases">
        <title>Caulobacter inopinatus, sp. nov.</title>
        <authorList>
            <person name="Donachie S.P."/>
        </authorList>
    </citation>
    <scope>NUCLEOTIDE SEQUENCE</scope>
    <source>
        <strain evidence="3">73W</strain>
    </source>
</reference>
<keyword evidence="1" id="KW-0732">Signal</keyword>
<dbReference type="Gene3D" id="3.10.450.50">
    <property type="match status" value="2"/>
</dbReference>
<accession>A0AB39KMY9</accession>
<sequence length="278" mass="29001">MPRALLIAVALSAAPFLAFAETTSPAEVIAAERAFAADGFANGVKASFLRHMTDDALMFVPGPVNAKAFFEAQSGTGEPQIKWWPIFAGIARSGDLGFTTGPAEYNGKRGGHYFTVWARQADGTWKWVYDGGPRATSAGQPGPESEPVALPVARGGAGSAQKAFAQVQAAEAALAKAALTDSKAAYLAVLAGEARLTSSKAPLPATPAAVSAELDTRAKSITFASKGGSASTAGDLAWTWGDADWTGTDGKSAKGHYVRIWQTRPEGWRLVYDQILPA</sequence>
<feature type="chain" id="PRO_5044330045" evidence="1">
    <location>
        <begin position="21"/>
        <end position="278"/>
    </location>
</feature>
<dbReference type="AlphaFoldDB" id="A0AB39KMY9"/>
<dbReference type="InterPro" id="IPR027843">
    <property type="entry name" value="DUF4440"/>
</dbReference>
<dbReference type="EMBL" id="CP158375">
    <property type="protein sequence ID" value="XDO95170.1"/>
    <property type="molecule type" value="Genomic_DNA"/>
</dbReference>
<feature type="signal peptide" evidence="1">
    <location>
        <begin position="1"/>
        <end position="20"/>
    </location>
</feature>